<dbReference type="GO" id="GO:0003964">
    <property type="term" value="F:RNA-directed DNA polymerase activity"/>
    <property type="evidence" value="ECO:0007669"/>
    <property type="project" value="UniProtKB-KW"/>
</dbReference>
<proteinExistence type="predicted"/>
<sequence>MWGEIFSKSDIRPRYCRVRAIEAEGLEATCVTGLRAYEFSVVPFSLIDAKRGKYRSV</sequence>
<protein>
    <submittedName>
        <fullName evidence="1">RNA-directed DNA polymerase-like protein</fullName>
    </submittedName>
</protein>
<reference evidence="1 2" key="1">
    <citation type="submission" date="2019-08" db="EMBL/GenBank/DDBJ databases">
        <title>Draft genome sequences of two oriental melons (Cucumis melo L. var makuwa).</title>
        <authorList>
            <person name="Kwon S.-Y."/>
        </authorList>
    </citation>
    <scope>NUCLEOTIDE SEQUENCE [LARGE SCALE GENOMIC DNA]</scope>
    <source>
        <strain evidence="2">cv. SW 3</strain>
        <tissue evidence="1">Leaf</tissue>
    </source>
</reference>
<name>A0A5A7UX66_CUCMM</name>
<keyword evidence="1" id="KW-0548">Nucleotidyltransferase</keyword>
<keyword evidence="1" id="KW-0695">RNA-directed DNA polymerase</keyword>
<evidence type="ECO:0000313" key="1">
    <source>
        <dbReference type="EMBL" id="KAA0060452.1"/>
    </source>
</evidence>
<dbReference type="EMBL" id="SSTE01005668">
    <property type="protein sequence ID" value="KAA0060452.1"/>
    <property type="molecule type" value="Genomic_DNA"/>
</dbReference>
<organism evidence="1 2">
    <name type="scientific">Cucumis melo var. makuwa</name>
    <name type="common">Oriental melon</name>
    <dbReference type="NCBI Taxonomy" id="1194695"/>
    <lineage>
        <taxon>Eukaryota</taxon>
        <taxon>Viridiplantae</taxon>
        <taxon>Streptophyta</taxon>
        <taxon>Embryophyta</taxon>
        <taxon>Tracheophyta</taxon>
        <taxon>Spermatophyta</taxon>
        <taxon>Magnoliopsida</taxon>
        <taxon>eudicotyledons</taxon>
        <taxon>Gunneridae</taxon>
        <taxon>Pentapetalae</taxon>
        <taxon>rosids</taxon>
        <taxon>fabids</taxon>
        <taxon>Cucurbitales</taxon>
        <taxon>Cucurbitaceae</taxon>
        <taxon>Benincaseae</taxon>
        <taxon>Cucumis</taxon>
    </lineage>
</organism>
<gene>
    <name evidence="1" type="ORF">E6C27_scaffold22G002790</name>
</gene>
<dbReference type="Proteomes" id="UP000321393">
    <property type="component" value="Unassembled WGS sequence"/>
</dbReference>
<accession>A0A5A7UX66</accession>
<evidence type="ECO:0000313" key="2">
    <source>
        <dbReference type="Proteomes" id="UP000321393"/>
    </source>
</evidence>
<comment type="caution">
    <text evidence="1">The sequence shown here is derived from an EMBL/GenBank/DDBJ whole genome shotgun (WGS) entry which is preliminary data.</text>
</comment>
<dbReference type="AlphaFoldDB" id="A0A5A7UX66"/>
<keyword evidence="1" id="KW-0808">Transferase</keyword>